<evidence type="ECO:0000256" key="2">
    <source>
        <dbReference type="ARBA" id="ARBA00007719"/>
    </source>
</evidence>
<dbReference type="GO" id="GO:0070840">
    <property type="term" value="F:dynein complex binding"/>
    <property type="evidence" value="ECO:0007669"/>
    <property type="project" value="TreeGrafter"/>
</dbReference>
<comment type="caution">
    <text evidence="7">The sequence shown here is derived from an EMBL/GenBank/DDBJ whole genome shotgun (WGS) entry which is preliminary data.</text>
</comment>
<keyword evidence="4" id="KW-0963">Cytoplasm</keyword>
<dbReference type="SUPFAM" id="SSF51161">
    <property type="entry name" value="Trimeric LpxA-like enzymes"/>
    <property type="match status" value="1"/>
</dbReference>
<comment type="function">
    <text evidence="6">Part of the dynactin complex that activates the molecular motor dynein for ultra-processive transport along microtubules.</text>
</comment>
<dbReference type="EMBL" id="JABEBT010000076">
    <property type="protein sequence ID" value="KAF7633439.1"/>
    <property type="molecule type" value="Genomic_DNA"/>
</dbReference>
<protein>
    <recommendedName>
        <fullName evidence="3">Dynactin subunit 6</fullName>
    </recommendedName>
</protein>
<name>A0A8S9ZJF9_9BILA</name>
<evidence type="ECO:0000313" key="7">
    <source>
        <dbReference type="EMBL" id="KAF7633439.1"/>
    </source>
</evidence>
<accession>A0A8S9ZJF9</accession>
<proteinExistence type="inferred from homology"/>
<keyword evidence="8" id="KW-1185">Reference proteome</keyword>
<evidence type="ECO:0000256" key="3">
    <source>
        <dbReference type="ARBA" id="ARBA00016573"/>
    </source>
</evidence>
<dbReference type="AlphaFoldDB" id="A0A8S9ZJF9"/>
<evidence type="ECO:0000256" key="4">
    <source>
        <dbReference type="ARBA" id="ARBA00022490"/>
    </source>
</evidence>
<comment type="subcellular location">
    <subcellularLocation>
        <location evidence="1">Cytoplasm</location>
        <location evidence="1">Cytoskeleton</location>
    </subcellularLocation>
</comment>
<gene>
    <name evidence="7" type="ORF">Mgra_00007126</name>
</gene>
<organism evidence="7 8">
    <name type="scientific">Meloidogyne graminicola</name>
    <dbReference type="NCBI Taxonomy" id="189291"/>
    <lineage>
        <taxon>Eukaryota</taxon>
        <taxon>Metazoa</taxon>
        <taxon>Ecdysozoa</taxon>
        <taxon>Nematoda</taxon>
        <taxon>Chromadorea</taxon>
        <taxon>Rhabditida</taxon>
        <taxon>Tylenchina</taxon>
        <taxon>Tylenchomorpha</taxon>
        <taxon>Tylenchoidea</taxon>
        <taxon>Meloidogynidae</taxon>
        <taxon>Meloidogyninae</taxon>
        <taxon>Meloidogyne</taxon>
    </lineage>
</organism>
<sequence length="183" mass="19976">MADESSQQLIKLNTAKVEINPEAVVAAKAILRGGNIVIGPGTIIHPQAFIDAGEGKIIFGSFNVVEETATIQNLGPAGYEMKIGDENLFEIGSICYAKEIGNNNVFGIQSKVGPDVKITNGCRIGSRCELMTDEELIENISLCFEFGQRKKVESSINSLKTQAEFLKKLLPKYLEILKNKEIT</sequence>
<reference evidence="7" key="1">
    <citation type="journal article" date="2020" name="Ecol. Evol.">
        <title>Genome structure and content of the rice root-knot nematode (Meloidogyne graminicola).</title>
        <authorList>
            <person name="Phan N.T."/>
            <person name="Danchin E.G.J."/>
            <person name="Klopp C."/>
            <person name="Perfus-Barbeoch L."/>
            <person name="Kozlowski D.K."/>
            <person name="Koutsovoulos G.D."/>
            <person name="Lopez-Roques C."/>
            <person name="Bouchez O."/>
            <person name="Zahm M."/>
            <person name="Besnard G."/>
            <person name="Bellafiore S."/>
        </authorList>
    </citation>
    <scope>NUCLEOTIDE SEQUENCE</scope>
    <source>
        <strain evidence="7">VN-18</strain>
    </source>
</reference>
<evidence type="ECO:0000256" key="1">
    <source>
        <dbReference type="ARBA" id="ARBA00004245"/>
    </source>
</evidence>
<dbReference type="InterPro" id="IPR027777">
    <property type="entry name" value="DCTN6"/>
</dbReference>
<keyword evidence="5" id="KW-0206">Cytoskeleton</keyword>
<dbReference type="InterPro" id="IPR011004">
    <property type="entry name" value="Trimer_LpxA-like_sf"/>
</dbReference>
<dbReference type="Gene3D" id="2.160.10.10">
    <property type="entry name" value="Hexapeptide repeat proteins"/>
    <property type="match status" value="1"/>
</dbReference>
<dbReference type="Pfam" id="PF00132">
    <property type="entry name" value="Hexapep"/>
    <property type="match status" value="1"/>
</dbReference>
<dbReference type="InterPro" id="IPR001451">
    <property type="entry name" value="Hexapep"/>
</dbReference>
<dbReference type="PANTHER" id="PTHR13072">
    <property type="entry name" value="DYNACTIN 6"/>
    <property type="match status" value="1"/>
</dbReference>
<evidence type="ECO:0000256" key="5">
    <source>
        <dbReference type="ARBA" id="ARBA00023212"/>
    </source>
</evidence>
<dbReference type="GO" id="GO:0005869">
    <property type="term" value="C:dynactin complex"/>
    <property type="evidence" value="ECO:0007669"/>
    <property type="project" value="InterPro"/>
</dbReference>
<dbReference type="Proteomes" id="UP000605970">
    <property type="component" value="Unassembled WGS sequence"/>
</dbReference>
<evidence type="ECO:0000256" key="6">
    <source>
        <dbReference type="ARBA" id="ARBA00034687"/>
    </source>
</evidence>
<comment type="similarity">
    <text evidence="2">Belongs to the dynactin subunits 5/6 family. Dynactin subunit 6 subfamily.</text>
</comment>
<dbReference type="GO" id="GO:0007052">
    <property type="term" value="P:mitotic spindle organization"/>
    <property type="evidence" value="ECO:0007669"/>
    <property type="project" value="TreeGrafter"/>
</dbReference>
<dbReference type="PANTHER" id="PTHR13072:SF0">
    <property type="entry name" value="DYNACTIN SUBUNIT 6"/>
    <property type="match status" value="1"/>
</dbReference>
<evidence type="ECO:0000313" key="8">
    <source>
        <dbReference type="Proteomes" id="UP000605970"/>
    </source>
</evidence>
<dbReference type="OrthoDB" id="2355at2759"/>